<evidence type="ECO:0000313" key="14">
    <source>
        <dbReference type="EMBL" id="PLX17418.1"/>
    </source>
</evidence>
<name>A0A2N5ZFE8_MUIH1</name>
<dbReference type="PANTHER" id="PTHR42716:SF2">
    <property type="entry name" value="L-ASPARTATE OXIDASE, CHLOROPLASTIC"/>
    <property type="match status" value="1"/>
</dbReference>
<reference evidence="14 15" key="1">
    <citation type="submission" date="2017-11" db="EMBL/GenBank/DDBJ databases">
        <title>Genome-resolved metagenomics identifies genetic mobility, metabolic interactions, and unexpected diversity in perchlorate-reducing communities.</title>
        <authorList>
            <person name="Barnum T.P."/>
            <person name="Figueroa I.A."/>
            <person name="Carlstrom C.I."/>
            <person name="Lucas L.N."/>
            <person name="Engelbrektson A.L."/>
            <person name="Coates J.D."/>
        </authorList>
    </citation>
    <scope>NUCLEOTIDE SEQUENCE [LARGE SCALE GENOMIC DNA]</scope>
    <source>
        <strain evidence="14">BM706</strain>
    </source>
</reference>
<dbReference type="InterPro" id="IPR027477">
    <property type="entry name" value="Succ_DH/fumarate_Rdtase_cat_sf"/>
</dbReference>
<feature type="domain" description="FAD-dependent oxidoreductase 2 FAD-binding" evidence="12">
    <location>
        <begin position="6"/>
        <end position="369"/>
    </location>
</feature>
<protein>
    <recommendedName>
        <fullName evidence="4 10">L-aspartate oxidase</fullName>
        <ecNumber evidence="4 10">1.4.3.16</ecNumber>
    </recommendedName>
</protein>
<dbReference type="Gene3D" id="3.50.50.60">
    <property type="entry name" value="FAD/NAD(P)-binding domain"/>
    <property type="match status" value="1"/>
</dbReference>
<dbReference type="InterPro" id="IPR005288">
    <property type="entry name" value="NadB"/>
</dbReference>
<dbReference type="InterPro" id="IPR015939">
    <property type="entry name" value="Fum_Rdtase/Succ_DH_flav-like_C"/>
</dbReference>
<evidence type="ECO:0000256" key="8">
    <source>
        <dbReference type="ARBA" id="ARBA00023002"/>
    </source>
</evidence>
<dbReference type="GO" id="GO:0009435">
    <property type="term" value="P:NAD+ biosynthetic process"/>
    <property type="evidence" value="ECO:0007669"/>
    <property type="project" value="UniProtKB-UniPathway"/>
</dbReference>
<feature type="domain" description="Fumarate reductase/succinate dehydrogenase flavoprotein-like C-terminal" evidence="13">
    <location>
        <begin position="413"/>
        <end position="499"/>
    </location>
</feature>
<evidence type="ECO:0000256" key="2">
    <source>
        <dbReference type="ARBA" id="ARBA00004950"/>
    </source>
</evidence>
<proteinExistence type="inferred from homology"/>
<dbReference type="Gene3D" id="1.20.58.100">
    <property type="entry name" value="Fumarate reductase/succinate dehydrogenase flavoprotein-like, C-terminal domain"/>
    <property type="match status" value="1"/>
</dbReference>
<comment type="caution">
    <text evidence="14">The sequence shown here is derived from an EMBL/GenBank/DDBJ whole genome shotgun (WGS) entry which is preliminary data.</text>
</comment>
<evidence type="ECO:0000256" key="5">
    <source>
        <dbReference type="ARBA" id="ARBA00022630"/>
    </source>
</evidence>
<dbReference type="Pfam" id="PF02910">
    <property type="entry name" value="Succ_DH_flav_C"/>
    <property type="match status" value="1"/>
</dbReference>
<evidence type="ECO:0000256" key="6">
    <source>
        <dbReference type="ARBA" id="ARBA00022642"/>
    </source>
</evidence>
<comment type="pathway">
    <text evidence="2 11">Cofactor biosynthesis; NAD(+) biosynthesis; iminoaspartate from L-aspartate (oxidase route): step 1/1.</text>
</comment>
<dbReference type="EMBL" id="PKTG01000087">
    <property type="protein sequence ID" value="PLX17418.1"/>
    <property type="molecule type" value="Genomic_DNA"/>
</dbReference>
<comment type="catalytic activity">
    <reaction evidence="9">
        <text>L-aspartate + O2 = iminosuccinate + H2O2</text>
        <dbReference type="Rhea" id="RHEA:25876"/>
        <dbReference type="ChEBI" id="CHEBI:15379"/>
        <dbReference type="ChEBI" id="CHEBI:16240"/>
        <dbReference type="ChEBI" id="CHEBI:29991"/>
        <dbReference type="ChEBI" id="CHEBI:77875"/>
        <dbReference type="EC" id="1.4.3.16"/>
    </reaction>
    <physiologicalReaction direction="left-to-right" evidence="9">
        <dbReference type="Rhea" id="RHEA:25877"/>
    </physiologicalReaction>
</comment>
<evidence type="ECO:0000259" key="12">
    <source>
        <dbReference type="Pfam" id="PF00890"/>
    </source>
</evidence>
<dbReference type="GO" id="GO:0005737">
    <property type="term" value="C:cytoplasm"/>
    <property type="evidence" value="ECO:0007669"/>
    <property type="project" value="UniProtKB-SubCell"/>
</dbReference>
<dbReference type="InterPro" id="IPR036188">
    <property type="entry name" value="FAD/NAD-bd_sf"/>
</dbReference>
<keyword evidence="8 11" id="KW-0560">Oxidoreductase</keyword>
<keyword evidence="6 11" id="KW-0662">Pyridine nucleotide biosynthesis</keyword>
<dbReference type="NCBIfam" id="TIGR00551">
    <property type="entry name" value="nadB"/>
    <property type="match status" value="1"/>
</dbReference>
<evidence type="ECO:0000313" key="15">
    <source>
        <dbReference type="Proteomes" id="UP000234857"/>
    </source>
</evidence>
<accession>A0A2N5ZFE8</accession>
<evidence type="ECO:0000256" key="7">
    <source>
        <dbReference type="ARBA" id="ARBA00022827"/>
    </source>
</evidence>
<dbReference type="InterPro" id="IPR003953">
    <property type="entry name" value="FAD-dep_OxRdtase_2_FAD-bd"/>
</dbReference>
<comment type="similarity">
    <text evidence="3 11">Belongs to the FAD-dependent oxidoreductase 2 family. NadB subfamily.</text>
</comment>
<dbReference type="Gene3D" id="3.90.700.10">
    <property type="entry name" value="Succinate dehydrogenase/fumarate reductase flavoprotein, catalytic domain"/>
    <property type="match status" value="1"/>
</dbReference>
<dbReference type="SUPFAM" id="SSF56425">
    <property type="entry name" value="Succinate dehydrogenase/fumarate reductase flavoprotein, catalytic domain"/>
    <property type="match status" value="1"/>
</dbReference>
<evidence type="ECO:0000256" key="4">
    <source>
        <dbReference type="ARBA" id="ARBA00012173"/>
    </source>
</evidence>
<evidence type="ECO:0000256" key="11">
    <source>
        <dbReference type="RuleBase" id="RU362049"/>
    </source>
</evidence>
<dbReference type="EC" id="1.4.3.16" evidence="4 10"/>
<comment type="function">
    <text evidence="11">Catalyzes the oxidation of L-aspartate to iminoaspartate.</text>
</comment>
<dbReference type="AlphaFoldDB" id="A0A2N5ZFE8"/>
<dbReference type="Pfam" id="PF00890">
    <property type="entry name" value="FAD_binding_2"/>
    <property type="match status" value="1"/>
</dbReference>
<dbReference type="SUPFAM" id="SSF46977">
    <property type="entry name" value="Succinate dehydrogenase/fumarate reductase flavoprotein C-terminal domain"/>
    <property type="match status" value="1"/>
</dbReference>
<comment type="subcellular location">
    <subcellularLocation>
        <location evidence="11">Cytoplasm</location>
    </subcellularLocation>
</comment>
<keyword evidence="5 11" id="KW-0285">Flavoprotein</keyword>
<dbReference type="Proteomes" id="UP000234857">
    <property type="component" value="Unassembled WGS sequence"/>
</dbReference>
<evidence type="ECO:0000256" key="10">
    <source>
        <dbReference type="NCBIfam" id="TIGR00551"/>
    </source>
</evidence>
<evidence type="ECO:0000256" key="1">
    <source>
        <dbReference type="ARBA" id="ARBA00001974"/>
    </source>
</evidence>
<sequence length="513" mass="58105">MKKNTIIIVGAGLAGLTAAISFAEKGYIVKVLLKDNIQTNSSYRAQGGIAVSIGKDDSTEKHFKDTLKAGHFLNKRQIVKENVLAGSKAYGWLVEKGVVFDEVPALEAAHSQRRVQRCGDITGKEMLSALKRYQEEKHPDIEFIECLLIDLIKEKSDCVSGVIYFQDDTIYHLYSDAVVLATGGIGGIFYKSSNFQRQTGDGIAAAWRSDAKITDMEFIQFHPTVFCTDNKRFLLSEALRGEGGRIVDDNGNRVMEGFHSDLDLAPRDIVSRSMEIYMKKFHKETLYLDMTHLDKKVMLSRFPNIYKYCKEEGYLLEKDPIPVRPAAHYSIGGIKVDSYGRTSIKNLFACGECTSAGFHGSNRLASNSLLECVVQGIAVGKNKIDSSEKVRFNCDNIRKLSDRSKNSKEIIDDLRHLNQENMGVIRNKKGLKRILEFCERYREEKEISLVNRDNIELRNMLCLSRLIASCALYREESRGVHYREDFPQEDESFFGHIVVQGEDLSFEKLIKKR</sequence>
<dbReference type="GO" id="GO:0008734">
    <property type="term" value="F:L-aspartate oxidase activity"/>
    <property type="evidence" value="ECO:0007669"/>
    <property type="project" value="UniProtKB-UniRule"/>
</dbReference>
<dbReference type="SUPFAM" id="SSF51905">
    <property type="entry name" value="FAD/NAD(P)-binding domain"/>
    <property type="match status" value="1"/>
</dbReference>
<gene>
    <name evidence="14" type="primary">nadB</name>
    <name evidence="14" type="ORF">C0601_07610</name>
</gene>
<dbReference type="PANTHER" id="PTHR42716">
    <property type="entry name" value="L-ASPARTATE OXIDASE"/>
    <property type="match status" value="1"/>
</dbReference>
<keyword evidence="7 11" id="KW-0274">FAD</keyword>
<dbReference type="InterPro" id="IPR037099">
    <property type="entry name" value="Fum_R/Succ_DH_flav-like_C_sf"/>
</dbReference>
<evidence type="ECO:0000256" key="9">
    <source>
        <dbReference type="ARBA" id="ARBA00048305"/>
    </source>
</evidence>
<evidence type="ECO:0000259" key="13">
    <source>
        <dbReference type="Pfam" id="PF02910"/>
    </source>
</evidence>
<evidence type="ECO:0000256" key="3">
    <source>
        <dbReference type="ARBA" id="ARBA00008562"/>
    </source>
</evidence>
<comment type="cofactor">
    <cofactor evidence="1 11">
        <name>FAD</name>
        <dbReference type="ChEBI" id="CHEBI:57692"/>
    </cofactor>
</comment>
<dbReference type="FunFam" id="3.90.700.10:FF:000002">
    <property type="entry name" value="L-aspartate oxidase"/>
    <property type="match status" value="1"/>
</dbReference>
<organism evidence="14 15">
    <name type="scientific">Muiribacterium halophilum</name>
    <dbReference type="NCBI Taxonomy" id="2053465"/>
    <lineage>
        <taxon>Bacteria</taxon>
        <taxon>Candidatus Muiribacteriota</taxon>
        <taxon>Candidatus Muiribacteriia</taxon>
        <taxon>Candidatus Muiribacteriales</taxon>
        <taxon>Candidatus Muiribacteriaceae</taxon>
        <taxon>Candidatus Muiribacterium</taxon>
    </lineage>
</organism>
<dbReference type="UniPathway" id="UPA00253">
    <property type="reaction ID" value="UER00326"/>
</dbReference>
<dbReference type="PRINTS" id="PR00368">
    <property type="entry name" value="FADPNR"/>
</dbReference>